<dbReference type="PANTHER" id="PTHR11564:SF5">
    <property type="entry name" value="SIGNAL RECOGNITION PARTICLE SUBUNIT SRP54"/>
    <property type="match status" value="1"/>
</dbReference>
<dbReference type="NCBIfam" id="TIGR01425">
    <property type="entry name" value="SRP54_euk"/>
    <property type="match status" value="1"/>
</dbReference>
<dbReference type="PROSITE" id="PS00300">
    <property type="entry name" value="SRP54"/>
    <property type="match status" value="1"/>
</dbReference>
<evidence type="ECO:0000256" key="5">
    <source>
        <dbReference type="ARBA" id="ARBA00022741"/>
    </source>
</evidence>
<keyword evidence="6" id="KW-0378">Hydrolase</keyword>
<dbReference type="GO" id="GO:0008312">
    <property type="term" value="F:7S RNA binding"/>
    <property type="evidence" value="ECO:0007669"/>
    <property type="project" value="UniProtKB-UniRule"/>
</dbReference>
<organism evidence="15 16">
    <name type="scientific">Dictyostelium firmibasis</name>
    <dbReference type="NCBI Taxonomy" id="79012"/>
    <lineage>
        <taxon>Eukaryota</taxon>
        <taxon>Amoebozoa</taxon>
        <taxon>Evosea</taxon>
        <taxon>Eumycetozoa</taxon>
        <taxon>Dictyostelia</taxon>
        <taxon>Dictyosteliales</taxon>
        <taxon>Dictyosteliaceae</taxon>
        <taxon>Dictyostelium</taxon>
    </lineage>
</organism>
<comment type="similarity">
    <text evidence="3 13">Belongs to the GTP-binding SRP family. SRP54 subfamily.</text>
</comment>
<keyword evidence="7" id="KW-0256">Endoplasmic reticulum</keyword>
<gene>
    <name evidence="15" type="ORF">RB653_002556</name>
</gene>
<evidence type="ECO:0000256" key="3">
    <source>
        <dbReference type="ARBA" id="ARBA00005450"/>
    </source>
</evidence>
<comment type="subcellular location">
    <subcellularLocation>
        <location evidence="2 13">Cytoplasm</location>
    </subcellularLocation>
    <subcellularLocation>
        <location evidence="1">Endoplasmic reticulum</location>
    </subcellularLocation>
</comment>
<evidence type="ECO:0000313" key="16">
    <source>
        <dbReference type="Proteomes" id="UP001344447"/>
    </source>
</evidence>
<sequence>MVLADLGNQLSSALRSLNETTIVNEDTINQLLKEVGNALSKSDVSMSLIIQMRKNIKEKVKLDQMAAGLNKRKIIKQVVFDELIRLLDPGVPLWKPTKGKSNVVMFVGLQGAGKTTSVTKLAYFYKKKGFSTAIVCADTFRAGAFDQVRHNAAKAKIHYYGSETEKDPVVVARTGVDIFKKDGTEIIIVDTSGRHKQDSELFEEMKQIETAVKPDNCIFVMDSSIGQAAYEQATAFRSSVKVGSIIITKMDGNSMGGGAISAVAATNTPIIFIGTGEHLTDLELFDPSTFVSKLLGYGDMKGMLEKIKEVIPEDSTSLKEIAQGKFTLRSMQQQFQQIMQLGPIDKLVQMIPGMNQLPQLQGNEGGLKLKAYINILDSLSEKELDGKKPITQKRIITIAQGSGRHPNEVVELLEQHKAFEKIIGNKGGPGGGLGSLLAGKGGPKNMEQAMKQMSANGGMQGLMNSLKGMGGMGDIAKMFGGGGPGGGGMPNMGDLAKMMGGMGGGGRGGGGMPNMGDLAKMMGGMGGGAKGGQNGFPNLDLD</sequence>
<evidence type="ECO:0000256" key="2">
    <source>
        <dbReference type="ARBA" id="ARBA00004496"/>
    </source>
</evidence>
<dbReference type="GO" id="GO:0003924">
    <property type="term" value="F:GTPase activity"/>
    <property type="evidence" value="ECO:0007669"/>
    <property type="project" value="UniProtKB-UniRule"/>
</dbReference>
<comment type="domain">
    <text evidence="13">The M domain binds the 7SL RNA in presence of SRP19 and binds the signal sequence of presecretory proteins.</text>
</comment>
<accession>A0AAN7TY13</accession>
<dbReference type="Gene3D" id="1.10.260.30">
    <property type="entry name" value="Signal recognition particle, SRP54 subunit, M-domain"/>
    <property type="match status" value="1"/>
</dbReference>
<comment type="domain">
    <text evidence="13">The NG domain, also named G domain, is a special guanosine triphosphatase (GTPase) domain, which binds GTP and forms a guanosine 5'-triphosphate (GTP)-dependent complex with a homologous NG domain in the SRP receptor subunit SRPRA. The two NG domains undergo cooperative rearrangements upon their assembly, which culminate in the reciprocal activation of the GTPase activity of one another. SRP receptor compaction upon binding with cargo-loaded SRP and GTPase rearrangement drive SRP-mediated cotranslational protein translocation into the ER.</text>
</comment>
<evidence type="ECO:0000256" key="9">
    <source>
        <dbReference type="ARBA" id="ARBA00023134"/>
    </source>
</evidence>
<evidence type="ECO:0000256" key="7">
    <source>
        <dbReference type="ARBA" id="ARBA00022824"/>
    </source>
</evidence>
<dbReference type="SMART" id="SM00963">
    <property type="entry name" value="SRP54_N"/>
    <property type="match status" value="1"/>
</dbReference>
<dbReference type="FunFam" id="3.40.50.300:FF:000022">
    <property type="entry name" value="Signal recognition particle 54 kDa subunit"/>
    <property type="match status" value="1"/>
</dbReference>
<dbReference type="Pfam" id="PF02978">
    <property type="entry name" value="SRP_SPB"/>
    <property type="match status" value="1"/>
</dbReference>
<dbReference type="Gene3D" id="3.40.50.300">
    <property type="entry name" value="P-loop containing nucleotide triphosphate hydrolases"/>
    <property type="match status" value="1"/>
</dbReference>
<dbReference type="InterPro" id="IPR036225">
    <property type="entry name" value="SRP/SRP_N"/>
</dbReference>
<name>A0AAN7TY13_9MYCE</name>
<dbReference type="InterPro" id="IPR027417">
    <property type="entry name" value="P-loop_NTPase"/>
</dbReference>
<dbReference type="SMART" id="SM00382">
    <property type="entry name" value="AAA"/>
    <property type="match status" value="1"/>
</dbReference>
<dbReference type="SMART" id="SM00962">
    <property type="entry name" value="SRP54"/>
    <property type="match status" value="1"/>
</dbReference>
<dbReference type="Gene3D" id="1.20.120.140">
    <property type="entry name" value="Signal recognition particle SRP54, nucleotide-binding domain"/>
    <property type="match status" value="1"/>
</dbReference>
<keyword evidence="16" id="KW-1185">Reference proteome</keyword>
<feature type="domain" description="SRP54-type proteins GTP-binding" evidence="14">
    <location>
        <begin position="269"/>
        <end position="282"/>
    </location>
</feature>
<evidence type="ECO:0000256" key="10">
    <source>
        <dbReference type="ARBA" id="ARBA00023135"/>
    </source>
</evidence>
<dbReference type="PANTHER" id="PTHR11564">
    <property type="entry name" value="SIGNAL RECOGNITION PARTICLE 54K PROTEIN SRP54"/>
    <property type="match status" value="1"/>
</dbReference>
<dbReference type="Pfam" id="PF00448">
    <property type="entry name" value="SRP54"/>
    <property type="match status" value="1"/>
</dbReference>
<dbReference type="AlphaFoldDB" id="A0AAN7TY13"/>
<dbReference type="GO" id="GO:0006616">
    <property type="term" value="P:SRP-dependent cotranslational protein targeting to membrane, translocation"/>
    <property type="evidence" value="ECO:0007669"/>
    <property type="project" value="TreeGrafter"/>
</dbReference>
<dbReference type="InterPro" id="IPR022941">
    <property type="entry name" value="SRP54"/>
</dbReference>
<proteinExistence type="inferred from homology"/>
<dbReference type="GO" id="GO:0005786">
    <property type="term" value="C:signal recognition particle, endoplasmic reticulum targeting"/>
    <property type="evidence" value="ECO:0007669"/>
    <property type="project" value="UniProtKB-UniRule"/>
</dbReference>
<comment type="function">
    <text evidence="13">Component of the signal recognition particle (SRP) complex, a ribonucleoprotein complex that mediates the cotranslational targeting of secretory and membrane proteins to the endoplasmic reticulum (ER).</text>
</comment>
<evidence type="ECO:0000256" key="4">
    <source>
        <dbReference type="ARBA" id="ARBA00022490"/>
    </source>
</evidence>
<evidence type="ECO:0000256" key="11">
    <source>
        <dbReference type="ARBA" id="ARBA00023274"/>
    </source>
</evidence>
<dbReference type="GO" id="GO:0005525">
    <property type="term" value="F:GTP binding"/>
    <property type="evidence" value="ECO:0007669"/>
    <property type="project" value="UniProtKB-UniRule"/>
</dbReference>
<reference evidence="15 16" key="1">
    <citation type="submission" date="2023-11" db="EMBL/GenBank/DDBJ databases">
        <title>Dfirmibasis_genome.</title>
        <authorList>
            <person name="Edelbroek B."/>
            <person name="Kjellin J."/>
            <person name="Jerlstrom-Hultqvist J."/>
            <person name="Soderbom F."/>
        </authorList>
    </citation>
    <scope>NUCLEOTIDE SEQUENCE [LARGE SCALE GENOMIC DNA]</scope>
    <source>
        <strain evidence="15 16">TNS-C-14</strain>
    </source>
</reference>
<evidence type="ECO:0000256" key="13">
    <source>
        <dbReference type="RuleBase" id="RU364034"/>
    </source>
</evidence>
<dbReference type="InterPro" id="IPR004125">
    <property type="entry name" value="Signal_recog_particle_SRP54_M"/>
</dbReference>
<dbReference type="GO" id="GO:0005783">
    <property type="term" value="C:endoplasmic reticulum"/>
    <property type="evidence" value="ECO:0007669"/>
    <property type="project" value="UniProtKB-SubCell"/>
</dbReference>
<keyword evidence="8 13" id="KW-0694">RNA-binding</keyword>
<dbReference type="SUPFAM" id="SSF47446">
    <property type="entry name" value="Signal peptide-binding domain"/>
    <property type="match status" value="1"/>
</dbReference>
<dbReference type="EMBL" id="JAVFKY010000004">
    <property type="protein sequence ID" value="KAK5577613.1"/>
    <property type="molecule type" value="Genomic_DNA"/>
</dbReference>
<dbReference type="InterPro" id="IPR006325">
    <property type="entry name" value="SRP54_euk"/>
</dbReference>
<evidence type="ECO:0000259" key="14">
    <source>
        <dbReference type="PROSITE" id="PS00300"/>
    </source>
</evidence>
<dbReference type="FunFam" id="1.20.120.140:FF:000001">
    <property type="entry name" value="Signal recognition particle GTPase"/>
    <property type="match status" value="1"/>
</dbReference>
<dbReference type="SUPFAM" id="SSF47364">
    <property type="entry name" value="Domain of the SRP/SRP receptor G-proteins"/>
    <property type="match status" value="1"/>
</dbReference>
<dbReference type="InterPro" id="IPR000897">
    <property type="entry name" value="SRP54_GTPase_dom"/>
</dbReference>
<evidence type="ECO:0000256" key="8">
    <source>
        <dbReference type="ARBA" id="ARBA00022884"/>
    </source>
</evidence>
<dbReference type="GO" id="GO:0030942">
    <property type="term" value="F:endoplasmic reticulum signal peptide binding"/>
    <property type="evidence" value="ECO:0007669"/>
    <property type="project" value="TreeGrafter"/>
</dbReference>
<comment type="caution">
    <text evidence="15">The sequence shown here is derived from an EMBL/GenBank/DDBJ whole genome shotgun (WGS) entry which is preliminary data.</text>
</comment>
<dbReference type="HAMAP" id="MF_00306">
    <property type="entry name" value="SRP54"/>
    <property type="match status" value="1"/>
</dbReference>
<protein>
    <recommendedName>
        <fullName evidence="13">Signal recognition particle 54 kDa protein</fullName>
    </recommendedName>
</protein>
<dbReference type="InterPro" id="IPR013822">
    <property type="entry name" value="Signal_recog_particl_SRP54_hlx"/>
</dbReference>
<dbReference type="Pfam" id="PF02881">
    <property type="entry name" value="SRP54_N"/>
    <property type="match status" value="1"/>
</dbReference>
<evidence type="ECO:0000256" key="12">
    <source>
        <dbReference type="ARBA" id="ARBA00048157"/>
    </source>
</evidence>
<evidence type="ECO:0000313" key="15">
    <source>
        <dbReference type="EMBL" id="KAK5577613.1"/>
    </source>
</evidence>
<keyword evidence="10 13" id="KW-0733">Signal recognition particle</keyword>
<dbReference type="CDD" id="cd17875">
    <property type="entry name" value="SRP54_G"/>
    <property type="match status" value="1"/>
</dbReference>
<dbReference type="SUPFAM" id="SSF52540">
    <property type="entry name" value="P-loop containing nucleoside triphosphate hydrolases"/>
    <property type="match status" value="1"/>
</dbReference>
<evidence type="ECO:0000256" key="6">
    <source>
        <dbReference type="ARBA" id="ARBA00022801"/>
    </source>
</evidence>
<dbReference type="InterPro" id="IPR042101">
    <property type="entry name" value="SRP54_N_sf"/>
</dbReference>
<keyword evidence="4 13" id="KW-0963">Cytoplasm</keyword>
<dbReference type="InterPro" id="IPR036891">
    <property type="entry name" value="Signal_recog_part_SRP54_M_sf"/>
</dbReference>
<keyword evidence="11 13" id="KW-0687">Ribonucleoprotein</keyword>
<dbReference type="GO" id="GO:0005829">
    <property type="term" value="C:cytosol"/>
    <property type="evidence" value="ECO:0007669"/>
    <property type="project" value="TreeGrafter"/>
</dbReference>
<dbReference type="InterPro" id="IPR003593">
    <property type="entry name" value="AAA+_ATPase"/>
</dbReference>
<keyword evidence="9 13" id="KW-0342">GTP-binding</keyword>
<evidence type="ECO:0000256" key="1">
    <source>
        <dbReference type="ARBA" id="ARBA00004240"/>
    </source>
</evidence>
<dbReference type="Proteomes" id="UP001344447">
    <property type="component" value="Unassembled WGS sequence"/>
</dbReference>
<keyword evidence="5 13" id="KW-0547">Nucleotide-binding</keyword>
<comment type="catalytic activity">
    <reaction evidence="12">
        <text>GTP + H2O = GDP + phosphate + H(+)</text>
        <dbReference type="Rhea" id="RHEA:19669"/>
        <dbReference type="ChEBI" id="CHEBI:15377"/>
        <dbReference type="ChEBI" id="CHEBI:15378"/>
        <dbReference type="ChEBI" id="CHEBI:37565"/>
        <dbReference type="ChEBI" id="CHEBI:43474"/>
        <dbReference type="ChEBI" id="CHEBI:58189"/>
        <dbReference type="EC" id="3.6.5.4"/>
    </reaction>
    <physiologicalReaction direction="left-to-right" evidence="12">
        <dbReference type="Rhea" id="RHEA:19670"/>
    </physiologicalReaction>
</comment>